<dbReference type="eggNOG" id="COG3308">
    <property type="taxonomic scope" value="Bacteria"/>
</dbReference>
<dbReference type="STRING" id="1122185.N792_03005"/>
<accession>A0A0A0EIK9</accession>
<feature type="transmembrane region" description="Helical" evidence="1">
    <location>
        <begin position="23"/>
        <end position="41"/>
    </location>
</feature>
<proteinExistence type="predicted"/>
<keyword evidence="1" id="KW-0812">Transmembrane</keyword>
<feature type="transmembrane region" description="Helical" evidence="1">
    <location>
        <begin position="48"/>
        <end position="66"/>
    </location>
</feature>
<keyword evidence="3" id="KW-1185">Reference proteome</keyword>
<evidence type="ECO:0000313" key="3">
    <source>
        <dbReference type="Proteomes" id="UP000030017"/>
    </source>
</evidence>
<gene>
    <name evidence="2" type="ORF">N792_03005</name>
</gene>
<evidence type="ECO:0000313" key="2">
    <source>
        <dbReference type="EMBL" id="KGM50786.1"/>
    </source>
</evidence>
<evidence type="ECO:0000256" key="1">
    <source>
        <dbReference type="SAM" id="Phobius"/>
    </source>
</evidence>
<dbReference type="InterPro" id="IPR018643">
    <property type="entry name" value="DUF2069_membrane"/>
</dbReference>
<sequence>MVAALIALALLFAVWFGPARDWAALAVFALPPLALGIAAMLRSRTAAFWASVLALAWFSHGIMASWTRPPELAFGLLETLLALVVVYAANLPGLRARFAKKRPPAQ</sequence>
<keyword evidence="1" id="KW-1133">Transmembrane helix</keyword>
<dbReference type="AlphaFoldDB" id="A0A0A0EIK9"/>
<dbReference type="Proteomes" id="UP000030017">
    <property type="component" value="Unassembled WGS sequence"/>
</dbReference>
<organism evidence="2 3">
    <name type="scientific">Lysobacter concretionis Ko07 = DSM 16239</name>
    <dbReference type="NCBI Taxonomy" id="1122185"/>
    <lineage>
        <taxon>Bacteria</taxon>
        <taxon>Pseudomonadati</taxon>
        <taxon>Pseudomonadota</taxon>
        <taxon>Gammaproteobacteria</taxon>
        <taxon>Lysobacterales</taxon>
        <taxon>Lysobacteraceae</taxon>
        <taxon>Novilysobacter</taxon>
    </lineage>
</organism>
<dbReference type="EMBL" id="AVPS01000011">
    <property type="protein sequence ID" value="KGM50786.1"/>
    <property type="molecule type" value="Genomic_DNA"/>
</dbReference>
<feature type="transmembrane region" description="Helical" evidence="1">
    <location>
        <begin position="72"/>
        <end position="92"/>
    </location>
</feature>
<keyword evidence="1" id="KW-0472">Membrane</keyword>
<dbReference type="Pfam" id="PF09842">
    <property type="entry name" value="DUF2069"/>
    <property type="match status" value="1"/>
</dbReference>
<comment type="caution">
    <text evidence="2">The sequence shown here is derived from an EMBL/GenBank/DDBJ whole genome shotgun (WGS) entry which is preliminary data.</text>
</comment>
<name>A0A0A0EIK9_9GAMM</name>
<reference evidence="2 3" key="1">
    <citation type="submission" date="2013-08" db="EMBL/GenBank/DDBJ databases">
        <title>Genome sequencing of Lysobacter.</title>
        <authorList>
            <person name="Zhang S."/>
            <person name="Wang G."/>
        </authorList>
    </citation>
    <scope>NUCLEOTIDE SEQUENCE [LARGE SCALE GENOMIC DNA]</scope>
    <source>
        <strain evidence="2 3">Ko07</strain>
    </source>
</reference>
<protein>
    <submittedName>
        <fullName evidence="2">Membrane protein</fullName>
    </submittedName>
</protein>